<dbReference type="Proteomes" id="UP000444721">
    <property type="component" value="Unassembled WGS sequence"/>
</dbReference>
<evidence type="ECO:0000313" key="2">
    <source>
        <dbReference type="Proteomes" id="UP000444721"/>
    </source>
</evidence>
<protein>
    <submittedName>
        <fullName evidence="1">Uncharacterized protein</fullName>
    </submittedName>
</protein>
<dbReference type="OMA" id="FNHREAP"/>
<dbReference type="OrthoDB" id="10339455at2759"/>
<accession>A0A6A5BA10</accession>
<gene>
    <name evidence="1" type="ORF">FDP41_006697</name>
</gene>
<organism evidence="1 2">
    <name type="scientific">Naegleria fowleri</name>
    <name type="common">Brain eating amoeba</name>
    <dbReference type="NCBI Taxonomy" id="5763"/>
    <lineage>
        <taxon>Eukaryota</taxon>
        <taxon>Discoba</taxon>
        <taxon>Heterolobosea</taxon>
        <taxon>Tetramitia</taxon>
        <taxon>Eutetramitia</taxon>
        <taxon>Vahlkampfiidae</taxon>
        <taxon>Naegleria</taxon>
    </lineage>
</organism>
<sequence>MSSNHHGLLEIDFNVLLYDIVIAHLDDVSWISFGSTCKLLYNKIVNNPNIWEEKLKFQDQYIERALKEEKFLNHFDGKEESIVQNFLRGYHQFRYHMFTRLDSNNSNCLLKDEKSASLEPLINVWRKKSKDLLSQNQQIQEDAKTSIMKIQYLLFKKYRFCNIVSYSDEAHTDVCRHLNHSVMSLKTGFWKSYFVNCRLKPKEVYCWSILLTQFDRLQSNSWSILVGVDFNHREAPEPLNTWLSFGYCIKSNAIVKQSYTSYNVSDLNQEGHLIGFKCIHQKSRVDFYVYLANGVIHHFESKEGIEGICRPIVSLVNGQHMVSILPWDGNVSSLKLTIEDSN</sequence>
<dbReference type="RefSeq" id="XP_044558800.1">
    <property type="nucleotide sequence ID" value="XM_044710359.1"/>
</dbReference>
<keyword evidence="2" id="KW-1185">Reference proteome</keyword>
<dbReference type="VEuPathDB" id="AmoebaDB:NfTy_074670"/>
<reference evidence="1 2" key="1">
    <citation type="journal article" date="2019" name="Sci. Rep.">
        <title>Nanopore sequencing improves the draft genome of the human pathogenic amoeba Naegleria fowleri.</title>
        <authorList>
            <person name="Liechti N."/>
            <person name="Schurch N."/>
            <person name="Bruggmann R."/>
            <person name="Wittwer M."/>
        </authorList>
    </citation>
    <scope>NUCLEOTIDE SEQUENCE [LARGE SCALE GENOMIC DNA]</scope>
    <source>
        <strain evidence="1 2">ATCC 30894</strain>
    </source>
</reference>
<dbReference type="VEuPathDB" id="AmoebaDB:NF0064400"/>
<dbReference type="VEuPathDB" id="AmoebaDB:FDP41_006697"/>
<dbReference type="GeneID" id="68113915"/>
<proteinExistence type="predicted"/>
<comment type="caution">
    <text evidence="1">The sequence shown here is derived from an EMBL/GenBank/DDBJ whole genome shotgun (WGS) entry which is preliminary data.</text>
</comment>
<evidence type="ECO:0000313" key="1">
    <source>
        <dbReference type="EMBL" id="KAF0974087.1"/>
    </source>
</evidence>
<dbReference type="EMBL" id="VFQX01000053">
    <property type="protein sequence ID" value="KAF0974087.1"/>
    <property type="molecule type" value="Genomic_DNA"/>
</dbReference>
<dbReference type="AlphaFoldDB" id="A0A6A5BA10"/>
<name>A0A6A5BA10_NAEFO</name>